<dbReference type="Proteomes" id="UP000265520">
    <property type="component" value="Unassembled WGS sequence"/>
</dbReference>
<comment type="caution">
    <text evidence="1">The sequence shown here is derived from an EMBL/GenBank/DDBJ whole genome shotgun (WGS) entry which is preliminary data.</text>
</comment>
<organism evidence="1 2">
    <name type="scientific">Trifolium medium</name>
    <dbReference type="NCBI Taxonomy" id="97028"/>
    <lineage>
        <taxon>Eukaryota</taxon>
        <taxon>Viridiplantae</taxon>
        <taxon>Streptophyta</taxon>
        <taxon>Embryophyta</taxon>
        <taxon>Tracheophyta</taxon>
        <taxon>Spermatophyta</taxon>
        <taxon>Magnoliopsida</taxon>
        <taxon>eudicotyledons</taxon>
        <taxon>Gunneridae</taxon>
        <taxon>Pentapetalae</taxon>
        <taxon>rosids</taxon>
        <taxon>fabids</taxon>
        <taxon>Fabales</taxon>
        <taxon>Fabaceae</taxon>
        <taxon>Papilionoideae</taxon>
        <taxon>50 kb inversion clade</taxon>
        <taxon>NPAAA clade</taxon>
        <taxon>Hologalegina</taxon>
        <taxon>IRL clade</taxon>
        <taxon>Trifolieae</taxon>
        <taxon>Trifolium</taxon>
    </lineage>
</organism>
<dbReference type="EMBL" id="LXQA010141113">
    <property type="protein sequence ID" value="MCI24381.1"/>
    <property type="molecule type" value="Genomic_DNA"/>
</dbReference>
<feature type="non-terminal residue" evidence="1">
    <location>
        <position position="65"/>
    </location>
</feature>
<protein>
    <submittedName>
        <fullName evidence="1">Uncharacterized protein</fullName>
    </submittedName>
</protein>
<name>A0A392QJ27_9FABA</name>
<proteinExistence type="predicted"/>
<reference evidence="1 2" key="1">
    <citation type="journal article" date="2018" name="Front. Plant Sci.">
        <title>Red Clover (Trifolium pratense) and Zigzag Clover (T. medium) - A Picture of Genomic Similarities and Differences.</title>
        <authorList>
            <person name="Dluhosova J."/>
            <person name="Istvanek J."/>
            <person name="Nedelnik J."/>
            <person name="Repkova J."/>
        </authorList>
    </citation>
    <scope>NUCLEOTIDE SEQUENCE [LARGE SCALE GENOMIC DNA]</scope>
    <source>
        <strain evidence="2">cv. 10/8</strain>
        <tissue evidence="1">Leaf</tissue>
    </source>
</reference>
<accession>A0A392QJ27</accession>
<evidence type="ECO:0000313" key="1">
    <source>
        <dbReference type="EMBL" id="MCI24381.1"/>
    </source>
</evidence>
<evidence type="ECO:0000313" key="2">
    <source>
        <dbReference type="Proteomes" id="UP000265520"/>
    </source>
</evidence>
<sequence>MEVTAREGPRHGTEGVRVLVEMPCRTCQTAIFSRAGERRCLPELSYDMLESTEAMTPKDAAGSYR</sequence>
<dbReference type="AlphaFoldDB" id="A0A392QJ27"/>
<keyword evidence="2" id="KW-1185">Reference proteome</keyword>